<keyword evidence="1" id="KW-0732">Signal</keyword>
<dbReference type="Gene3D" id="2.40.50.320">
    <property type="entry name" value="Copper binding periplasmic protein CusF"/>
    <property type="match status" value="1"/>
</dbReference>
<evidence type="ECO:0008006" key="3">
    <source>
        <dbReference type="Google" id="ProtNLM"/>
    </source>
</evidence>
<sequence>MKKQLFKLALASLLMMTPLAASAGSHGGMDHSKHAGMEHSNHSDMMPMAGKKKASAMGVLHRVDVDGKIVNLTHDPIPALGWPEMTMDLAVTKKVDLSSYKAGDKVHFTVKKGRDERFRIIKMMKH</sequence>
<dbReference type="Pfam" id="PF11604">
    <property type="entry name" value="CusF_Ec"/>
    <property type="match status" value="1"/>
</dbReference>
<proteinExistence type="predicted"/>
<gene>
    <name evidence="2" type="ORF">MAGMO_2299</name>
</gene>
<dbReference type="EMBL" id="LO017727">
    <property type="protein sequence ID" value="CRH06461.1"/>
    <property type="molecule type" value="Genomic_DNA"/>
</dbReference>
<protein>
    <recommendedName>
        <fullName evidence="3">Cation efflux system protein CusF</fullName>
    </recommendedName>
</protein>
<name>A0A1S7LKT4_MAGMO</name>
<accession>A0A1S7LKT4</accession>
<evidence type="ECO:0000256" key="1">
    <source>
        <dbReference type="SAM" id="SignalP"/>
    </source>
</evidence>
<dbReference type="AlphaFoldDB" id="A0A1S7LKT4"/>
<feature type="signal peptide" evidence="1">
    <location>
        <begin position="1"/>
        <end position="23"/>
    </location>
</feature>
<evidence type="ECO:0000313" key="2">
    <source>
        <dbReference type="EMBL" id="CRH06461.1"/>
    </source>
</evidence>
<organism evidence="2">
    <name type="scientific">Magnetococcus massalia (strain MO-1)</name>
    <dbReference type="NCBI Taxonomy" id="451514"/>
    <lineage>
        <taxon>Bacteria</taxon>
        <taxon>Pseudomonadati</taxon>
        <taxon>Pseudomonadota</taxon>
        <taxon>Magnetococcia</taxon>
        <taxon>Magnetococcales</taxon>
        <taxon>Magnetococcaceae</taxon>
        <taxon>Magnetococcus</taxon>
    </lineage>
</organism>
<dbReference type="InterPro" id="IPR021647">
    <property type="entry name" value="CusF_Ec"/>
</dbReference>
<feature type="chain" id="PRO_5012820125" description="Cation efflux system protein CusF" evidence="1">
    <location>
        <begin position="24"/>
        <end position="126"/>
    </location>
</feature>
<dbReference type="InterPro" id="IPR042230">
    <property type="entry name" value="CusF_sf"/>
</dbReference>
<reference evidence="2" key="1">
    <citation type="submission" date="2015-04" db="EMBL/GenBank/DDBJ databases">
        <authorList>
            <person name="Syromyatnikov M.Y."/>
            <person name="Popov V.N."/>
        </authorList>
    </citation>
    <scope>NUCLEOTIDE SEQUENCE</scope>
    <source>
        <strain evidence="2">MO-1</strain>
    </source>
</reference>